<dbReference type="InterPro" id="IPR007914">
    <property type="entry name" value="UPF0193"/>
</dbReference>
<dbReference type="PANTHER" id="PTHR28348">
    <property type="entry name" value="UPF0193 PROTEIN EVG1"/>
    <property type="match status" value="1"/>
</dbReference>
<dbReference type="EMBL" id="CAVLEF010000009">
    <property type="protein sequence ID" value="CAK1546963.1"/>
    <property type="molecule type" value="Genomic_DNA"/>
</dbReference>
<accession>A0AAV1JCA1</accession>
<comment type="caution">
    <text evidence="2">The sequence shown here is derived from an EMBL/GenBank/DDBJ whole genome shotgun (WGS) entry which is preliminary data.</text>
</comment>
<feature type="compositionally biased region" description="Basic and acidic residues" evidence="1">
    <location>
        <begin position="229"/>
        <end position="241"/>
    </location>
</feature>
<dbReference type="Pfam" id="PF05250">
    <property type="entry name" value="UPF0193"/>
    <property type="match status" value="2"/>
</dbReference>
<reference evidence="2 3" key="1">
    <citation type="submission" date="2023-11" db="EMBL/GenBank/DDBJ databases">
        <authorList>
            <person name="Okamura Y."/>
        </authorList>
    </citation>
    <scope>NUCLEOTIDE SEQUENCE [LARGE SCALE GENOMIC DNA]</scope>
</reference>
<gene>
    <name evidence="2" type="ORF">LNINA_LOCUS6470</name>
</gene>
<evidence type="ECO:0000313" key="3">
    <source>
        <dbReference type="Proteomes" id="UP001497472"/>
    </source>
</evidence>
<dbReference type="AlphaFoldDB" id="A0AAV1JCA1"/>
<feature type="region of interest" description="Disordered" evidence="1">
    <location>
        <begin position="224"/>
        <end position="286"/>
    </location>
</feature>
<dbReference type="Proteomes" id="UP001497472">
    <property type="component" value="Unassembled WGS sequence"/>
</dbReference>
<feature type="region of interest" description="Disordered" evidence="1">
    <location>
        <begin position="70"/>
        <end position="90"/>
    </location>
</feature>
<sequence>METPDAKGFVNVVWPSKSVAHGGIFHTRVAEPSAAQRQFLKVLLEESKLSIAQRKKSALTLRQYEPKETLPRISGPTVRPRTSRRRSLSAIRESGILDTSDYRPLKRGEDREKLKDHLANSMAYGDEEQQPLQPPRRLKSPPRLPTKKEMWHDLMTQIRERAEWLAEMEDLGHGAPHRDLIQDQIAERLRALDALSIDEPFSARSKGSGFSVIQIAKDKESVRSNVRATAKESARSNERVSAKQSSVRSNESRRQEKVTRKNNNKEENVISYQKLSPLQYSPRRRV</sequence>
<dbReference type="PANTHER" id="PTHR28348:SF1">
    <property type="entry name" value="UPF0193 PROTEIN EVG1"/>
    <property type="match status" value="1"/>
</dbReference>
<feature type="compositionally biased region" description="Basic and acidic residues" evidence="1">
    <location>
        <begin position="250"/>
        <end position="268"/>
    </location>
</feature>
<protein>
    <submittedName>
        <fullName evidence="2">Uncharacterized protein</fullName>
    </submittedName>
</protein>
<evidence type="ECO:0000256" key="1">
    <source>
        <dbReference type="SAM" id="MobiDB-lite"/>
    </source>
</evidence>
<evidence type="ECO:0000313" key="2">
    <source>
        <dbReference type="EMBL" id="CAK1546963.1"/>
    </source>
</evidence>
<organism evidence="2 3">
    <name type="scientific">Leptosia nina</name>
    <dbReference type="NCBI Taxonomy" id="320188"/>
    <lineage>
        <taxon>Eukaryota</taxon>
        <taxon>Metazoa</taxon>
        <taxon>Ecdysozoa</taxon>
        <taxon>Arthropoda</taxon>
        <taxon>Hexapoda</taxon>
        <taxon>Insecta</taxon>
        <taxon>Pterygota</taxon>
        <taxon>Neoptera</taxon>
        <taxon>Endopterygota</taxon>
        <taxon>Lepidoptera</taxon>
        <taxon>Glossata</taxon>
        <taxon>Ditrysia</taxon>
        <taxon>Papilionoidea</taxon>
        <taxon>Pieridae</taxon>
        <taxon>Pierinae</taxon>
        <taxon>Leptosia</taxon>
    </lineage>
</organism>
<proteinExistence type="predicted"/>
<feature type="compositionally biased region" description="Polar residues" evidence="1">
    <location>
        <begin position="270"/>
        <end position="279"/>
    </location>
</feature>
<keyword evidence="3" id="KW-1185">Reference proteome</keyword>
<feature type="region of interest" description="Disordered" evidence="1">
    <location>
        <begin position="122"/>
        <end position="147"/>
    </location>
</feature>
<name>A0AAV1JCA1_9NEOP</name>